<dbReference type="PROSITE" id="PS50045">
    <property type="entry name" value="SIGMA54_INTERACT_4"/>
    <property type="match status" value="1"/>
</dbReference>
<name>A0A2U3D183_SULT2</name>
<keyword evidence="2" id="KW-0067">ATP-binding</keyword>
<organism evidence="7 8">
    <name type="scientific">Sulfoacidibacillus thermotolerans</name>
    <name type="common">Acidibacillus sulfuroxidans</name>
    <dbReference type="NCBI Taxonomy" id="1765684"/>
    <lineage>
        <taxon>Bacteria</taxon>
        <taxon>Bacillati</taxon>
        <taxon>Bacillota</taxon>
        <taxon>Bacilli</taxon>
        <taxon>Bacillales</taxon>
        <taxon>Alicyclobacillaceae</taxon>
        <taxon>Sulfoacidibacillus</taxon>
    </lineage>
</organism>
<dbReference type="EMBL" id="MPDK01000043">
    <property type="protein sequence ID" value="PWI55041.1"/>
    <property type="molecule type" value="Genomic_DNA"/>
</dbReference>
<dbReference type="InterPro" id="IPR035965">
    <property type="entry name" value="PAS-like_dom_sf"/>
</dbReference>
<dbReference type="Gene3D" id="1.10.10.60">
    <property type="entry name" value="Homeodomain-like"/>
    <property type="match status" value="1"/>
</dbReference>
<keyword evidence="4" id="KW-0804">Transcription</keyword>
<keyword evidence="3" id="KW-0805">Transcription regulation</keyword>
<evidence type="ECO:0000313" key="7">
    <source>
        <dbReference type="EMBL" id="PWI55041.1"/>
    </source>
</evidence>
<dbReference type="SMART" id="SM00382">
    <property type="entry name" value="AAA"/>
    <property type="match status" value="1"/>
</dbReference>
<dbReference type="CDD" id="cd00130">
    <property type="entry name" value="PAS"/>
    <property type="match status" value="1"/>
</dbReference>
<dbReference type="InterPro" id="IPR058031">
    <property type="entry name" value="AAA_lid_NorR"/>
</dbReference>
<accession>A0A2U3D183</accession>
<dbReference type="PROSITE" id="PS50112">
    <property type="entry name" value="PAS"/>
    <property type="match status" value="1"/>
</dbReference>
<dbReference type="Gene3D" id="3.40.50.300">
    <property type="entry name" value="P-loop containing nucleotide triphosphate hydrolases"/>
    <property type="match status" value="1"/>
</dbReference>
<feature type="domain" description="Sigma-54 factor interaction" evidence="5">
    <location>
        <begin position="149"/>
        <end position="379"/>
    </location>
</feature>
<dbReference type="SUPFAM" id="SSF52540">
    <property type="entry name" value="P-loop containing nucleoside triphosphate hydrolases"/>
    <property type="match status" value="1"/>
</dbReference>
<dbReference type="PROSITE" id="PS00675">
    <property type="entry name" value="SIGMA54_INTERACT_1"/>
    <property type="match status" value="1"/>
</dbReference>
<dbReference type="InterPro" id="IPR013767">
    <property type="entry name" value="PAS_fold"/>
</dbReference>
<dbReference type="Proteomes" id="UP000245380">
    <property type="component" value="Unassembled WGS sequence"/>
</dbReference>
<dbReference type="FunFam" id="3.40.50.300:FF:000006">
    <property type="entry name" value="DNA-binding transcriptional regulator NtrC"/>
    <property type="match status" value="1"/>
</dbReference>
<dbReference type="InterPro" id="IPR000014">
    <property type="entry name" value="PAS"/>
</dbReference>
<evidence type="ECO:0000259" key="6">
    <source>
        <dbReference type="PROSITE" id="PS50112"/>
    </source>
</evidence>
<evidence type="ECO:0000256" key="2">
    <source>
        <dbReference type="ARBA" id="ARBA00022840"/>
    </source>
</evidence>
<dbReference type="InterPro" id="IPR025662">
    <property type="entry name" value="Sigma_54_int_dom_ATP-bd_1"/>
</dbReference>
<sequence>MQLKNTVAELETLINSSTDELFVTDGEGKVLFLTSQARKFYGLDHEDIIGQSVFQLEQAHIFYPSVTALVLRDKQKHTILQTTRHGEHLVVTGTPVFDEQGNVKQVISSALDLKQLPWILSSAPSREIPYSPSRQVKSSVHDDTSLTPIVASTPVMRQFITQIQQAATSHANILLLGETGVGKNLFANYIHKESARAQGPFIEINCATLPESLFESELFGYEHGAFTGSIREGKKGKVELADGGTLFLNEIAEIPLTYQAKLLDFLQTRQFTRVGGIKALHSDIRIICATNRDLKRMVAENLFRADLFYRIYVVPVEIPPLRARIGELEALCLTIIAKLARCYRQPTKQIHSSTLDLLRTYPWPGNVRELENVLERIFISTRDSVIYPEHLPDEFSHYASNSSLGSTPYFPNPKTLHETALHPEQAKEELGLQKQLERLEFEILHDALQRWKTTYAIAQHLQLSQPTVVRKLKKHGLTHLHETP</sequence>
<dbReference type="GO" id="GO:0006355">
    <property type="term" value="P:regulation of DNA-templated transcription"/>
    <property type="evidence" value="ECO:0007669"/>
    <property type="project" value="InterPro"/>
</dbReference>
<evidence type="ECO:0000256" key="4">
    <source>
        <dbReference type="ARBA" id="ARBA00023163"/>
    </source>
</evidence>
<dbReference type="SMART" id="SM00091">
    <property type="entry name" value="PAS"/>
    <property type="match status" value="1"/>
</dbReference>
<evidence type="ECO:0000313" key="8">
    <source>
        <dbReference type="Proteomes" id="UP000245380"/>
    </source>
</evidence>
<dbReference type="PANTHER" id="PTHR32071:SF57">
    <property type="entry name" value="C4-DICARBOXYLATE TRANSPORT TRANSCRIPTIONAL REGULATORY PROTEIN DCTD"/>
    <property type="match status" value="1"/>
</dbReference>
<dbReference type="CDD" id="cd00009">
    <property type="entry name" value="AAA"/>
    <property type="match status" value="1"/>
</dbReference>
<comment type="caution">
    <text evidence="7">The sequence shown here is derived from an EMBL/GenBank/DDBJ whole genome shotgun (WGS) entry which is preliminary data.</text>
</comment>
<proteinExistence type="predicted"/>
<keyword evidence="1" id="KW-0547">Nucleotide-binding</keyword>
<dbReference type="InterPro" id="IPR025944">
    <property type="entry name" value="Sigma_54_int_dom_CS"/>
</dbReference>
<keyword evidence="8" id="KW-1185">Reference proteome</keyword>
<protein>
    <recommendedName>
        <fullName evidence="9">Transcriptional regulatory protein TyrR</fullName>
    </recommendedName>
</protein>
<evidence type="ECO:0000256" key="1">
    <source>
        <dbReference type="ARBA" id="ARBA00022741"/>
    </source>
</evidence>
<dbReference type="GO" id="GO:0005524">
    <property type="term" value="F:ATP binding"/>
    <property type="evidence" value="ECO:0007669"/>
    <property type="project" value="UniProtKB-KW"/>
</dbReference>
<gene>
    <name evidence="7" type="ORF">BM613_13470</name>
</gene>
<dbReference type="NCBIfam" id="TIGR00229">
    <property type="entry name" value="sensory_box"/>
    <property type="match status" value="1"/>
</dbReference>
<evidence type="ECO:0000259" key="5">
    <source>
        <dbReference type="PROSITE" id="PS50045"/>
    </source>
</evidence>
<dbReference type="InterPro" id="IPR009057">
    <property type="entry name" value="Homeodomain-like_sf"/>
</dbReference>
<dbReference type="Pfam" id="PF25601">
    <property type="entry name" value="AAA_lid_14"/>
    <property type="match status" value="1"/>
</dbReference>
<dbReference type="InterPro" id="IPR002078">
    <property type="entry name" value="Sigma_54_int"/>
</dbReference>
<dbReference type="SUPFAM" id="SSF55785">
    <property type="entry name" value="PYP-like sensor domain (PAS domain)"/>
    <property type="match status" value="1"/>
</dbReference>
<evidence type="ECO:0000256" key="3">
    <source>
        <dbReference type="ARBA" id="ARBA00023015"/>
    </source>
</evidence>
<dbReference type="AlphaFoldDB" id="A0A2U3D183"/>
<feature type="domain" description="PAS" evidence="6">
    <location>
        <begin position="6"/>
        <end position="54"/>
    </location>
</feature>
<dbReference type="PANTHER" id="PTHR32071">
    <property type="entry name" value="TRANSCRIPTIONAL REGULATORY PROTEIN"/>
    <property type="match status" value="1"/>
</dbReference>
<dbReference type="PROSITE" id="PS00688">
    <property type="entry name" value="SIGMA54_INTERACT_3"/>
    <property type="match status" value="1"/>
</dbReference>
<dbReference type="SUPFAM" id="SSF46689">
    <property type="entry name" value="Homeodomain-like"/>
    <property type="match status" value="1"/>
</dbReference>
<dbReference type="Pfam" id="PF00989">
    <property type="entry name" value="PAS"/>
    <property type="match status" value="1"/>
</dbReference>
<reference evidence="7 8" key="1">
    <citation type="submission" date="2016-11" db="EMBL/GenBank/DDBJ databases">
        <title>Comparative genomics of Acidibacillus ferroxidans species.</title>
        <authorList>
            <person name="Oliveira G."/>
            <person name="Nunes G."/>
            <person name="Oliveira R."/>
            <person name="Araujo F."/>
            <person name="Salim A."/>
            <person name="Scholte L."/>
            <person name="Morais D."/>
            <person name="Nancucheo I."/>
            <person name="Johnson D.B."/>
            <person name="Grail B."/>
            <person name="Bittencourt J."/>
            <person name="Valadares R."/>
        </authorList>
    </citation>
    <scope>NUCLEOTIDE SEQUENCE [LARGE SCALE GENOMIC DNA]</scope>
    <source>
        <strain evidence="7 8">Y002</strain>
    </source>
</reference>
<dbReference type="Gene3D" id="3.30.450.20">
    <property type="entry name" value="PAS domain"/>
    <property type="match status" value="1"/>
</dbReference>
<dbReference type="Gene3D" id="1.10.8.60">
    <property type="match status" value="1"/>
</dbReference>
<evidence type="ECO:0008006" key="9">
    <source>
        <dbReference type="Google" id="ProtNLM"/>
    </source>
</evidence>
<dbReference type="Pfam" id="PF00158">
    <property type="entry name" value="Sigma54_activat"/>
    <property type="match status" value="1"/>
</dbReference>
<dbReference type="InterPro" id="IPR027417">
    <property type="entry name" value="P-loop_NTPase"/>
</dbReference>
<dbReference type="InterPro" id="IPR003593">
    <property type="entry name" value="AAA+_ATPase"/>
</dbReference>